<dbReference type="GO" id="GO:0006412">
    <property type="term" value="P:translation"/>
    <property type="evidence" value="ECO:0007669"/>
    <property type="project" value="UniProtKB-UniRule"/>
</dbReference>
<evidence type="ECO:0000256" key="7">
    <source>
        <dbReference type="HAMAP-Rule" id="MF_01306"/>
    </source>
</evidence>
<dbReference type="AlphaFoldDB" id="A0A1G2S594"/>
<sequence>MITDKKCKICRRAGEKLFLKGDKCFTPKCVFERKPYPPGKLMSERKHRSNVSEYGIQLREKQKVRNSYRVSETQFARYVKGATAKGEGNPAQHLYATLERRLDNVVFRLGFGSARSLTRQLVSHGHITVNGRKVTIPSYEVSEGDVIGVREGSRKSKLFSELSEKLKTHKAPAWCRLEVDKLEGTVTAAPKLEKLEMPYNLTSIIEFYSA</sequence>
<accession>A0A1G2S594</accession>
<dbReference type="GO" id="GO:0015935">
    <property type="term" value="C:small ribosomal subunit"/>
    <property type="evidence" value="ECO:0007669"/>
    <property type="project" value="InterPro"/>
</dbReference>
<evidence type="ECO:0000313" key="11">
    <source>
        <dbReference type="Proteomes" id="UP000176997"/>
    </source>
</evidence>
<evidence type="ECO:0000256" key="2">
    <source>
        <dbReference type="ARBA" id="ARBA00022730"/>
    </source>
</evidence>
<organism evidence="10 11">
    <name type="scientific">Candidatus Yonathbacteria bacterium RIFCSPHIGHO2_01_FULL_51_10</name>
    <dbReference type="NCBI Taxonomy" id="1802723"/>
    <lineage>
        <taxon>Bacteria</taxon>
        <taxon>Candidatus Yonathiibacteriota</taxon>
    </lineage>
</organism>
<evidence type="ECO:0000256" key="5">
    <source>
        <dbReference type="ARBA" id="ARBA00023274"/>
    </source>
</evidence>
<evidence type="ECO:0000313" key="10">
    <source>
        <dbReference type="EMBL" id="OHA80274.1"/>
    </source>
</evidence>
<evidence type="ECO:0000256" key="4">
    <source>
        <dbReference type="ARBA" id="ARBA00022980"/>
    </source>
</evidence>
<reference evidence="10 11" key="1">
    <citation type="journal article" date="2016" name="Nat. Commun.">
        <title>Thousands of microbial genomes shed light on interconnected biogeochemical processes in an aquifer system.</title>
        <authorList>
            <person name="Anantharaman K."/>
            <person name="Brown C.T."/>
            <person name="Hug L.A."/>
            <person name="Sharon I."/>
            <person name="Castelle C.J."/>
            <person name="Probst A.J."/>
            <person name="Thomas B.C."/>
            <person name="Singh A."/>
            <person name="Wilkins M.J."/>
            <person name="Karaoz U."/>
            <person name="Brodie E.L."/>
            <person name="Williams K.H."/>
            <person name="Hubbard S.S."/>
            <person name="Banfield J.F."/>
        </authorList>
    </citation>
    <scope>NUCLEOTIDE SEQUENCE [LARGE SCALE GENOMIC DNA]</scope>
</reference>
<dbReference type="NCBIfam" id="TIGR01017">
    <property type="entry name" value="rpsD_bact"/>
    <property type="match status" value="1"/>
</dbReference>
<dbReference type="Gene3D" id="3.10.290.10">
    <property type="entry name" value="RNA-binding S4 domain"/>
    <property type="match status" value="1"/>
</dbReference>
<comment type="similarity">
    <text evidence="1 7">Belongs to the universal ribosomal protein uS4 family.</text>
</comment>
<dbReference type="PANTHER" id="PTHR11831:SF4">
    <property type="entry name" value="SMALL RIBOSOMAL SUBUNIT PROTEIN US4M"/>
    <property type="match status" value="1"/>
</dbReference>
<comment type="function">
    <text evidence="7">With S5 and S12 plays an important role in translational accuracy.</text>
</comment>
<proteinExistence type="inferred from homology"/>
<keyword evidence="5 7" id="KW-0687">Ribonucleoprotein</keyword>
<evidence type="ECO:0000259" key="9">
    <source>
        <dbReference type="SMART" id="SM01390"/>
    </source>
</evidence>
<evidence type="ECO:0000256" key="6">
    <source>
        <dbReference type="ARBA" id="ARBA00035254"/>
    </source>
</evidence>
<dbReference type="InterPro" id="IPR005709">
    <property type="entry name" value="Ribosomal_uS4_bac-type"/>
</dbReference>
<evidence type="ECO:0000256" key="3">
    <source>
        <dbReference type="ARBA" id="ARBA00022884"/>
    </source>
</evidence>
<dbReference type="PROSITE" id="PS50889">
    <property type="entry name" value="S4"/>
    <property type="match status" value="1"/>
</dbReference>
<dbReference type="InterPro" id="IPR022801">
    <property type="entry name" value="Ribosomal_uS4"/>
</dbReference>
<dbReference type="Proteomes" id="UP000176997">
    <property type="component" value="Unassembled WGS sequence"/>
</dbReference>
<dbReference type="PANTHER" id="PTHR11831">
    <property type="entry name" value="30S 40S RIBOSOMAL PROTEIN"/>
    <property type="match status" value="1"/>
</dbReference>
<evidence type="ECO:0000256" key="1">
    <source>
        <dbReference type="ARBA" id="ARBA00007465"/>
    </source>
</evidence>
<evidence type="ECO:0000259" key="8">
    <source>
        <dbReference type="SMART" id="SM00363"/>
    </source>
</evidence>
<gene>
    <name evidence="7" type="primary">rpsD</name>
    <name evidence="10" type="ORF">A2675_02510</name>
</gene>
<dbReference type="InterPro" id="IPR001912">
    <property type="entry name" value="Ribosomal_uS4_N"/>
</dbReference>
<dbReference type="SUPFAM" id="SSF55174">
    <property type="entry name" value="Alpha-L RNA-binding motif"/>
    <property type="match status" value="1"/>
</dbReference>
<dbReference type="SMART" id="SM00363">
    <property type="entry name" value="S4"/>
    <property type="match status" value="1"/>
</dbReference>
<name>A0A1G2S594_9BACT</name>
<dbReference type="EMBL" id="MHUS01000030">
    <property type="protein sequence ID" value="OHA80274.1"/>
    <property type="molecule type" value="Genomic_DNA"/>
</dbReference>
<dbReference type="CDD" id="cd00165">
    <property type="entry name" value="S4"/>
    <property type="match status" value="1"/>
</dbReference>
<comment type="caution">
    <text evidence="10">The sequence shown here is derived from an EMBL/GenBank/DDBJ whole genome shotgun (WGS) entry which is preliminary data.</text>
</comment>
<dbReference type="Gene3D" id="1.10.1050.10">
    <property type="entry name" value="Ribosomal Protein S4 Delta 41, Chain A, domain 1"/>
    <property type="match status" value="1"/>
</dbReference>
<feature type="domain" description="Small ribosomal subunit protein uS4 N-terminal" evidence="9">
    <location>
        <begin position="1"/>
        <end position="99"/>
    </location>
</feature>
<keyword evidence="4 7" id="KW-0689">Ribosomal protein</keyword>
<dbReference type="Pfam" id="PF01479">
    <property type="entry name" value="S4"/>
    <property type="match status" value="1"/>
</dbReference>
<keyword evidence="2 7" id="KW-0699">rRNA-binding</keyword>
<dbReference type="FunFam" id="3.10.290.10:FF:000001">
    <property type="entry name" value="30S ribosomal protein S4"/>
    <property type="match status" value="1"/>
</dbReference>
<dbReference type="GO" id="GO:0003735">
    <property type="term" value="F:structural constituent of ribosome"/>
    <property type="evidence" value="ECO:0007669"/>
    <property type="project" value="InterPro"/>
</dbReference>
<comment type="function">
    <text evidence="7">One of the primary rRNA binding proteins, it binds directly to 16S rRNA where it nucleates assembly of the body of the 30S subunit.</text>
</comment>
<dbReference type="InterPro" id="IPR036986">
    <property type="entry name" value="S4_RNA-bd_sf"/>
</dbReference>
<feature type="domain" description="RNA-binding S4" evidence="8">
    <location>
        <begin position="100"/>
        <end position="164"/>
    </location>
</feature>
<comment type="subunit">
    <text evidence="7">Part of the 30S ribosomal subunit. Contacts protein S5. The interaction surface between S4 and S5 is involved in control of translational fidelity.</text>
</comment>
<dbReference type="STRING" id="1802723.A2675_02510"/>
<keyword evidence="3 7" id="KW-0694">RNA-binding</keyword>
<dbReference type="HAMAP" id="MF_01306_B">
    <property type="entry name" value="Ribosomal_uS4_B"/>
    <property type="match status" value="1"/>
</dbReference>
<dbReference type="Pfam" id="PF00163">
    <property type="entry name" value="Ribosomal_S4"/>
    <property type="match status" value="1"/>
</dbReference>
<dbReference type="SMART" id="SM01390">
    <property type="entry name" value="Ribosomal_S4"/>
    <property type="match status" value="1"/>
</dbReference>
<dbReference type="GO" id="GO:0019843">
    <property type="term" value="F:rRNA binding"/>
    <property type="evidence" value="ECO:0007669"/>
    <property type="project" value="UniProtKB-UniRule"/>
</dbReference>
<protein>
    <recommendedName>
        <fullName evidence="6 7">Small ribosomal subunit protein uS4</fullName>
    </recommendedName>
</protein>
<dbReference type="GO" id="GO:0042274">
    <property type="term" value="P:ribosomal small subunit biogenesis"/>
    <property type="evidence" value="ECO:0007669"/>
    <property type="project" value="TreeGrafter"/>
</dbReference>
<dbReference type="InterPro" id="IPR002942">
    <property type="entry name" value="S4_RNA-bd"/>
</dbReference>
<dbReference type="NCBIfam" id="NF003717">
    <property type="entry name" value="PRK05327.1"/>
    <property type="match status" value="1"/>
</dbReference>